<evidence type="ECO:0000259" key="7">
    <source>
        <dbReference type="SMART" id="SM00642"/>
    </source>
</evidence>
<gene>
    <name evidence="8" type="ORF">ONE63_007102</name>
</gene>
<feature type="chain" id="PRO_5043865995" description="alpha-glucosidase" evidence="6">
    <location>
        <begin position="21"/>
        <end position="612"/>
    </location>
</feature>
<dbReference type="EC" id="3.2.1.20" evidence="3"/>
<keyword evidence="9" id="KW-1185">Reference proteome</keyword>
<dbReference type="PANTHER" id="PTHR10357:SF179">
    <property type="entry name" value="NEUTRAL AND BASIC AMINO ACID TRANSPORT PROTEIN RBAT"/>
    <property type="match status" value="1"/>
</dbReference>
<dbReference type="SMART" id="SM00642">
    <property type="entry name" value="Aamy"/>
    <property type="match status" value="1"/>
</dbReference>
<dbReference type="EMBL" id="JAPTSV010000004">
    <property type="protein sequence ID" value="KAJ1528709.1"/>
    <property type="molecule type" value="Genomic_DNA"/>
</dbReference>
<dbReference type="GO" id="GO:0005975">
    <property type="term" value="P:carbohydrate metabolic process"/>
    <property type="evidence" value="ECO:0007669"/>
    <property type="project" value="InterPro"/>
</dbReference>
<dbReference type="Pfam" id="PF00128">
    <property type="entry name" value="Alpha-amylase"/>
    <property type="match status" value="1"/>
</dbReference>
<sequence>MRSVWTVAAAAACLLAAAVADPLRDQADAEQELWWHHAVIYQIYPRSFKDSNGDGVGDLKGITSKLQYLKDLGVGAVWLSPIYPSPQADFGYDISNFVEIDPQYGTMEDFDNLLNASHSLGLKVVLDFVPNHSSDEHEWFKKSAAGDDTYRDYYVWNDGKRDETGELILGADGRPVPPNNWVSNFKGSAWTWNDQRKQYYLHQFAVKQPDLNYRNKAVVDEMKNAIRFWMKKGVDGLRVDAVITLFEDTQLRDEPHNPNSSETDPEERGYYDHIYMENLDETYDMVYQWREVLEEFDDKRVMMTEAYATLNQTVLYYGTPSRPGASFSFNFYLITSLGAASKATDFQRVIQDWMNEMNDFRKPNWVIGNHDQFRVGSFFRYGPELADGINMISLLLPGTAMTYNGEEIGMDNTYITWEQTKDPQAVNEGPNNYLMHSRDLGRTPFQWDDSTSAGFSTSKSTWLPVNSNYWHLNAKAQLEAEHSHLKMYKALLKARTKPAVKSSNFEVKSLDDVLVIKRDLQDQDSFVVVVNIGSEEATIKISDLGSYNGLKVWTSSSNSATRPGDSVPDSITLRAKEGLVLTTGPVDTPSGSPAPHAAVLVSLLMPLICLMK</sequence>
<evidence type="ECO:0000256" key="4">
    <source>
        <dbReference type="ARBA" id="ARBA00023180"/>
    </source>
</evidence>
<keyword evidence="5" id="KW-0378">Hydrolase</keyword>
<dbReference type="InterPro" id="IPR006047">
    <property type="entry name" value="GH13_cat_dom"/>
</dbReference>
<evidence type="ECO:0000256" key="5">
    <source>
        <dbReference type="ARBA" id="ARBA00023295"/>
    </source>
</evidence>
<protein>
    <recommendedName>
        <fullName evidence="3">alpha-glucosidase</fullName>
        <ecNumber evidence="3">3.2.1.20</ecNumber>
    </recommendedName>
</protein>
<evidence type="ECO:0000256" key="3">
    <source>
        <dbReference type="ARBA" id="ARBA00012741"/>
    </source>
</evidence>
<dbReference type="CDD" id="cd11328">
    <property type="entry name" value="AmyAc_maltase"/>
    <property type="match status" value="1"/>
</dbReference>
<feature type="domain" description="Glycosyl hydrolase family 13 catalytic" evidence="7">
    <location>
        <begin position="42"/>
        <end position="442"/>
    </location>
</feature>
<evidence type="ECO:0000256" key="1">
    <source>
        <dbReference type="ARBA" id="ARBA00001657"/>
    </source>
</evidence>
<keyword evidence="6" id="KW-0732">Signal</keyword>
<feature type="signal peptide" evidence="6">
    <location>
        <begin position="1"/>
        <end position="20"/>
    </location>
</feature>
<dbReference type="InterPro" id="IPR045857">
    <property type="entry name" value="O16G_dom_2"/>
</dbReference>
<evidence type="ECO:0000256" key="2">
    <source>
        <dbReference type="ARBA" id="ARBA00008061"/>
    </source>
</evidence>
<accession>A0AAV7XV24</accession>
<comment type="catalytic activity">
    <reaction evidence="1">
        <text>Hydrolysis of terminal, non-reducing (1-&gt;4)-linked alpha-D-glucose residues with release of alpha-D-glucose.</text>
        <dbReference type="EC" id="3.2.1.20"/>
    </reaction>
</comment>
<dbReference type="AlphaFoldDB" id="A0AAV7XV24"/>
<keyword evidence="5" id="KW-0326">Glycosidase</keyword>
<reference evidence="8" key="1">
    <citation type="submission" date="2022-12" db="EMBL/GenBank/DDBJ databases">
        <title>Chromosome-level genome assembly of the bean flower thrips Megalurothrips usitatus.</title>
        <authorList>
            <person name="Ma L."/>
            <person name="Liu Q."/>
            <person name="Li H."/>
            <person name="Cai W."/>
        </authorList>
    </citation>
    <scope>NUCLEOTIDE SEQUENCE</scope>
    <source>
        <strain evidence="8">Cailab_2022a</strain>
    </source>
</reference>
<dbReference type="PANTHER" id="PTHR10357">
    <property type="entry name" value="ALPHA-AMYLASE FAMILY MEMBER"/>
    <property type="match status" value="1"/>
</dbReference>
<evidence type="ECO:0000313" key="8">
    <source>
        <dbReference type="EMBL" id="KAJ1528709.1"/>
    </source>
</evidence>
<comment type="similarity">
    <text evidence="2">Belongs to the glycosyl hydrolase 13 family.</text>
</comment>
<dbReference type="Gene3D" id="3.90.400.10">
    <property type="entry name" value="Oligo-1,6-glucosidase, Domain 2"/>
    <property type="match status" value="1"/>
</dbReference>
<evidence type="ECO:0000256" key="6">
    <source>
        <dbReference type="SAM" id="SignalP"/>
    </source>
</evidence>
<keyword evidence="4" id="KW-0325">Glycoprotein</keyword>
<dbReference type="SUPFAM" id="SSF51445">
    <property type="entry name" value="(Trans)glycosidases"/>
    <property type="match status" value="1"/>
</dbReference>
<dbReference type="Gene3D" id="3.20.20.80">
    <property type="entry name" value="Glycosidases"/>
    <property type="match status" value="1"/>
</dbReference>
<comment type="caution">
    <text evidence="8">The sequence shown here is derived from an EMBL/GenBank/DDBJ whole genome shotgun (WGS) entry which is preliminary data.</text>
</comment>
<dbReference type="Proteomes" id="UP001075354">
    <property type="component" value="Chromosome 4"/>
</dbReference>
<dbReference type="InterPro" id="IPR017853">
    <property type="entry name" value="GH"/>
</dbReference>
<evidence type="ECO:0000313" key="9">
    <source>
        <dbReference type="Proteomes" id="UP001075354"/>
    </source>
</evidence>
<dbReference type="GO" id="GO:0004558">
    <property type="term" value="F:alpha-1,4-glucosidase activity"/>
    <property type="evidence" value="ECO:0007669"/>
    <property type="project" value="UniProtKB-EC"/>
</dbReference>
<organism evidence="8 9">
    <name type="scientific">Megalurothrips usitatus</name>
    <name type="common">bean blossom thrips</name>
    <dbReference type="NCBI Taxonomy" id="439358"/>
    <lineage>
        <taxon>Eukaryota</taxon>
        <taxon>Metazoa</taxon>
        <taxon>Ecdysozoa</taxon>
        <taxon>Arthropoda</taxon>
        <taxon>Hexapoda</taxon>
        <taxon>Insecta</taxon>
        <taxon>Pterygota</taxon>
        <taxon>Neoptera</taxon>
        <taxon>Paraneoptera</taxon>
        <taxon>Thysanoptera</taxon>
        <taxon>Terebrantia</taxon>
        <taxon>Thripoidea</taxon>
        <taxon>Thripidae</taxon>
        <taxon>Megalurothrips</taxon>
    </lineage>
</organism>
<proteinExistence type="inferred from homology"/>
<dbReference type="FunFam" id="3.90.400.10:FF:000001">
    <property type="entry name" value="Maltase A3, isoform A"/>
    <property type="match status" value="1"/>
</dbReference>
<name>A0AAV7XV24_9NEOP</name>